<name>A0A7W7CKN9_9PSEU</name>
<evidence type="ECO:0000313" key="1">
    <source>
        <dbReference type="EMBL" id="MBB4681528.1"/>
    </source>
</evidence>
<proteinExistence type="predicted"/>
<dbReference type="Pfam" id="PF04672">
    <property type="entry name" value="Methyltransf_19"/>
    <property type="match status" value="1"/>
</dbReference>
<accession>A0A7W7CKN9</accession>
<dbReference type="RefSeq" id="WP_185008168.1">
    <property type="nucleotide sequence ID" value="NZ_BAAAUI010000012.1"/>
</dbReference>
<organism evidence="1 2">
    <name type="scientific">Crossiella cryophila</name>
    <dbReference type="NCBI Taxonomy" id="43355"/>
    <lineage>
        <taxon>Bacteria</taxon>
        <taxon>Bacillati</taxon>
        <taxon>Actinomycetota</taxon>
        <taxon>Actinomycetes</taxon>
        <taxon>Pseudonocardiales</taxon>
        <taxon>Pseudonocardiaceae</taxon>
        <taxon>Crossiella</taxon>
    </lineage>
</organism>
<dbReference type="AlphaFoldDB" id="A0A7W7CKN9"/>
<evidence type="ECO:0000313" key="2">
    <source>
        <dbReference type="Proteomes" id="UP000533598"/>
    </source>
</evidence>
<dbReference type="InterPro" id="IPR029063">
    <property type="entry name" value="SAM-dependent_MTases_sf"/>
</dbReference>
<comment type="caution">
    <text evidence="1">The sequence shown here is derived from an EMBL/GenBank/DDBJ whole genome shotgun (WGS) entry which is preliminary data.</text>
</comment>
<protein>
    <recommendedName>
        <fullName evidence="3">S-adenosyl methyltransferase</fullName>
    </recommendedName>
</protein>
<evidence type="ECO:0008006" key="3">
    <source>
        <dbReference type="Google" id="ProtNLM"/>
    </source>
</evidence>
<dbReference type="Gene3D" id="3.40.50.150">
    <property type="entry name" value="Vaccinia Virus protein VP39"/>
    <property type="match status" value="1"/>
</dbReference>
<dbReference type="Proteomes" id="UP000533598">
    <property type="component" value="Unassembled WGS sequence"/>
</dbReference>
<reference evidence="1 2" key="1">
    <citation type="submission" date="2020-08" db="EMBL/GenBank/DDBJ databases">
        <title>Sequencing the genomes of 1000 actinobacteria strains.</title>
        <authorList>
            <person name="Klenk H.-P."/>
        </authorList>
    </citation>
    <scope>NUCLEOTIDE SEQUENCE [LARGE SCALE GENOMIC DNA]</scope>
    <source>
        <strain evidence="1 2">DSM 44230</strain>
    </source>
</reference>
<gene>
    <name evidence="1" type="ORF">HNR67_007646</name>
</gene>
<dbReference type="PIRSF" id="PIRSF017393">
    <property type="entry name" value="MTase_SAV2177"/>
    <property type="match status" value="1"/>
</dbReference>
<keyword evidence="2" id="KW-1185">Reference proteome</keyword>
<sequence>MTGDPSAGPQSTERDWAQPRSARVYDYLLGGGHNFAVDRELADRMVAELPGVAHSALVNRAFVRRVVHFMLSAGVRQFLDLGCGIPGVDPVHLIARRAAPECRVVYVDHDELAVAHAELLLEGDEHATVLRADAVDARQVLAEPRVRRMLDFAAPIGLLAIALLHYVPNERDPWGMLAGYRDRLAVGSYLALSHVTRDVSPELVTRAQELMVGSDPVYPRSRVGIERLFTGFDLVDPGLVHPGRWRNPVRPGPTALGDWYFAGVGRKFSSTEGTA</sequence>
<dbReference type="SUPFAM" id="SSF53335">
    <property type="entry name" value="S-adenosyl-L-methionine-dependent methyltransferases"/>
    <property type="match status" value="1"/>
</dbReference>
<dbReference type="EMBL" id="JACHMH010000001">
    <property type="protein sequence ID" value="MBB4681528.1"/>
    <property type="molecule type" value="Genomic_DNA"/>
</dbReference>
<dbReference type="InterPro" id="IPR006764">
    <property type="entry name" value="SAM_dep_MeTrfase_SAV2177_type"/>
</dbReference>